<reference evidence="1" key="1">
    <citation type="journal article" date="2014" name="Int. J. Syst. Evol. Microbiol.">
        <title>Complete genome sequence of Corynebacterium casei LMG S-19264T (=DSM 44701T), isolated from a smear-ripened cheese.</title>
        <authorList>
            <consortium name="US DOE Joint Genome Institute (JGI-PGF)"/>
            <person name="Walter F."/>
            <person name="Albersmeier A."/>
            <person name="Kalinowski J."/>
            <person name="Ruckert C."/>
        </authorList>
    </citation>
    <scope>NUCLEOTIDE SEQUENCE</scope>
    <source>
        <strain evidence="1">CGMCC 4.7398</strain>
    </source>
</reference>
<protein>
    <submittedName>
        <fullName evidence="1">Uncharacterized protein</fullName>
    </submittedName>
</protein>
<accession>A0A919FWU8</accession>
<reference evidence="1" key="2">
    <citation type="submission" date="2020-09" db="EMBL/GenBank/DDBJ databases">
        <authorList>
            <person name="Sun Q."/>
            <person name="Zhou Y."/>
        </authorList>
    </citation>
    <scope>NUCLEOTIDE SEQUENCE</scope>
    <source>
        <strain evidence="1">CGMCC 4.7398</strain>
    </source>
</reference>
<dbReference type="AlphaFoldDB" id="A0A919FWU8"/>
<organism evidence="1 2">
    <name type="scientific">Promicromonospora soli</name>
    <dbReference type="NCBI Taxonomy" id="2035533"/>
    <lineage>
        <taxon>Bacteria</taxon>
        <taxon>Bacillati</taxon>
        <taxon>Actinomycetota</taxon>
        <taxon>Actinomycetes</taxon>
        <taxon>Micrococcales</taxon>
        <taxon>Promicromonosporaceae</taxon>
        <taxon>Promicromonospora</taxon>
    </lineage>
</organism>
<dbReference type="EMBL" id="BNAS01000003">
    <property type="protein sequence ID" value="GHH73261.1"/>
    <property type="molecule type" value="Genomic_DNA"/>
</dbReference>
<sequence length="103" mass="10862">MASTNATPAHSPPKYDMTYRIARALAAALLDTLPAHPVFSSEDAEAMTGGAISTVHAAIGRLRDGGIIRPLTDRTRNQVWGTVALLDELGDLGLRIGVRARAA</sequence>
<comment type="caution">
    <text evidence="1">The sequence shown here is derived from an EMBL/GenBank/DDBJ whole genome shotgun (WGS) entry which is preliminary data.</text>
</comment>
<gene>
    <name evidence="1" type="ORF">GCM10017772_24220</name>
</gene>
<name>A0A919FWU8_9MICO</name>
<dbReference type="Proteomes" id="UP000627369">
    <property type="component" value="Unassembled WGS sequence"/>
</dbReference>
<keyword evidence="2" id="KW-1185">Reference proteome</keyword>
<evidence type="ECO:0000313" key="2">
    <source>
        <dbReference type="Proteomes" id="UP000627369"/>
    </source>
</evidence>
<evidence type="ECO:0000313" key="1">
    <source>
        <dbReference type="EMBL" id="GHH73261.1"/>
    </source>
</evidence>
<proteinExistence type="predicted"/>